<dbReference type="InterPro" id="IPR001650">
    <property type="entry name" value="Helicase_C-like"/>
</dbReference>
<dbReference type="InterPro" id="IPR052511">
    <property type="entry name" value="ATP-dep_Helicase"/>
</dbReference>
<dbReference type="Proteomes" id="UP001281761">
    <property type="component" value="Unassembled WGS sequence"/>
</dbReference>
<dbReference type="SUPFAM" id="SSF52540">
    <property type="entry name" value="P-loop containing nucleoside triphosphate hydrolases"/>
    <property type="match status" value="2"/>
</dbReference>
<dbReference type="Gene3D" id="3.40.50.300">
    <property type="entry name" value="P-loop containing nucleotide triphosphate hydrolases"/>
    <property type="match status" value="2"/>
</dbReference>
<organism evidence="2 3">
    <name type="scientific">Blattamonas nauphoetae</name>
    <dbReference type="NCBI Taxonomy" id="2049346"/>
    <lineage>
        <taxon>Eukaryota</taxon>
        <taxon>Metamonada</taxon>
        <taxon>Preaxostyla</taxon>
        <taxon>Oxymonadida</taxon>
        <taxon>Blattamonas</taxon>
    </lineage>
</organism>
<protein>
    <submittedName>
        <fullName evidence="2">Type III restriction enzyme, res subunit</fullName>
    </submittedName>
</protein>
<reference evidence="2 3" key="1">
    <citation type="journal article" date="2022" name="bioRxiv">
        <title>Genomics of Preaxostyla Flagellates Illuminates Evolutionary Transitions and the Path Towards Mitochondrial Loss.</title>
        <authorList>
            <person name="Novak L.V.F."/>
            <person name="Treitli S.C."/>
            <person name="Pyrih J."/>
            <person name="Halakuc P."/>
            <person name="Pipaliya S.V."/>
            <person name="Vacek V."/>
            <person name="Brzon O."/>
            <person name="Soukal P."/>
            <person name="Eme L."/>
            <person name="Dacks J.B."/>
            <person name="Karnkowska A."/>
            <person name="Elias M."/>
            <person name="Hampl V."/>
        </authorList>
    </citation>
    <scope>NUCLEOTIDE SEQUENCE [LARGE SCALE GENOMIC DNA]</scope>
    <source>
        <strain evidence="2">NAU3</strain>
        <tissue evidence="2">Gut</tissue>
    </source>
</reference>
<dbReference type="PANTHER" id="PTHR47962:SF7">
    <property type="entry name" value="MITOCHONDRIAL ATP-DEPENDENT HELICASE IRC3-RELATED"/>
    <property type="match status" value="1"/>
</dbReference>
<proteinExistence type="predicted"/>
<dbReference type="InterPro" id="IPR027417">
    <property type="entry name" value="P-loop_NTPase"/>
</dbReference>
<name>A0ABQ9XNM9_9EUKA</name>
<dbReference type="SMART" id="SM00490">
    <property type="entry name" value="HELICc"/>
    <property type="match status" value="1"/>
</dbReference>
<evidence type="ECO:0000259" key="1">
    <source>
        <dbReference type="PROSITE" id="PS51194"/>
    </source>
</evidence>
<keyword evidence="3" id="KW-1185">Reference proteome</keyword>
<dbReference type="EMBL" id="JARBJD010000104">
    <property type="protein sequence ID" value="KAK2952404.1"/>
    <property type="molecule type" value="Genomic_DNA"/>
</dbReference>
<gene>
    <name evidence="2" type="ORF">BLNAU_12666</name>
</gene>
<dbReference type="Pfam" id="PF00271">
    <property type="entry name" value="Helicase_C"/>
    <property type="match status" value="1"/>
</dbReference>
<sequence length="620" mass="69938">MHTKHQHPSSIFGSFSHLCHDLATITNRGEDNIQFLAQFYDNLDKADDFIKPHIFKENDSKEVHSQIVHQKTATLPQISAPPIPAPFTIDDLQAHHIDINRLSQPIHQIPIDTFTYRGFYKPTHLQKCLLERADEIRKIVQHEFGVFVLPTGFGKTVLCCLDIERDLLINADAFQKQRSPVRVSQDQSQSTSFGDKVRELTTPHIHRSSQSLHFLSPTKRDGAFAKFKNHFTRLGYPGSAFVCVGGGQKMKKADQTLDTFWSSQSQSAGGTRTSTNRFQHVRFVFVLFQSLSTIVDDITPFLTHLITDEAHHLLAPTFLALFTTLVQSSPKLKRVTGLTATLQRRDDPSGIKLKDLFRKVLYTHFSATASMTLNLFPPVEYIEILPTLSQGRDVPTYSQILTKFLASLPESVGQATFEQKTMSFHLASFLLSLRTSLKSMGMLTIQQVHTTLTPQRIVAVLLSLIRTRDEAHLPPRKHILVFCSSCKCSDETAKLLSQEGVSAVSVHSHLALPAIQQRLSAFTSGHTRVICTVQMLQEGWDYPDLDCVVLARVTESETVFLQEIGRGLRKGSVEKTDVSIVDLALNLRRRWHRLEKELAVGEVVSLIRSFWHVSNYIESL</sequence>
<accession>A0ABQ9XNM9</accession>
<dbReference type="PROSITE" id="PS51194">
    <property type="entry name" value="HELICASE_CTER"/>
    <property type="match status" value="1"/>
</dbReference>
<evidence type="ECO:0000313" key="2">
    <source>
        <dbReference type="EMBL" id="KAK2952404.1"/>
    </source>
</evidence>
<feature type="domain" description="Helicase C-terminal" evidence="1">
    <location>
        <begin position="459"/>
        <end position="611"/>
    </location>
</feature>
<dbReference type="PANTHER" id="PTHR47962">
    <property type="entry name" value="ATP-DEPENDENT HELICASE LHR-RELATED-RELATED"/>
    <property type="match status" value="1"/>
</dbReference>
<comment type="caution">
    <text evidence="2">The sequence shown here is derived from an EMBL/GenBank/DDBJ whole genome shotgun (WGS) entry which is preliminary data.</text>
</comment>
<evidence type="ECO:0000313" key="3">
    <source>
        <dbReference type="Proteomes" id="UP001281761"/>
    </source>
</evidence>